<dbReference type="NCBIfam" id="TIGR00654">
    <property type="entry name" value="PhzF_family"/>
    <property type="match status" value="1"/>
</dbReference>
<name>A0ABP5YRS9_9MICO</name>
<sequence>MDLAFELLNVFSIAGRPFSGNPLCVFPESGGLTDEEMLAWARQFNLSESTFVTSSGQGAPGEADVRIFTPQHEMPFAGHPTLGTAEVVAGLGVTGGTGSRTDTVHLSMPAGRIPVVRTDAGWRLTARPARLREVAPTGAELAQALGVAPAALVRSDASWVDTGVEQLVVRLDDVDSVRACDPDAHLMAEHMTSPGRPPHVYAWAWSGPRSIEARLFYTQGQAVLEDPATGSACANLGGWLVAQGTREVSLEVSQGAAVGRPSRLLLEIAAQGGIHVGGRVDRVGRGTVSLTPEGV</sequence>
<dbReference type="SUPFAM" id="SSF54506">
    <property type="entry name" value="Diaminopimelate epimerase-like"/>
    <property type="match status" value="1"/>
</dbReference>
<evidence type="ECO:0000313" key="1">
    <source>
        <dbReference type="EMBL" id="GAA2484580.1"/>
    </source>
</evidence>
<accession>A0ABP5YRS9</accession>
<dbReference type="Pfam" id="PF02567">
    <property type="entry name" value="PhzC-PhzF"/>
    <property type="match status" value="1"/>
</dbReference>
<proteinExistence type="predicted"/>
<comment type="caution">
    <text evidence="1">The sequence shown here is derived from an EMBL/GenBank/DDBJ whole genome shotgun (WGS) entry which is preliminary data.</text>
</comment>
<dbReference type="Proteomes" id="UP001500730">
    <property type="component" value="Unassembled WGS sequence"/>
</dbReference>
<dbReference type="Gene3D" id="3.10.310.10">
    <property type="entry name" value="Diaminopimelate Epimerase, Chain A, domain 1"/>
    <property type="match status" value="2"/>
</dbReference>
<dbReference type="RefSeq" id="WP_344255050.1">
    <property type="nucleotide sequence ID" value="NZ_BAAARE010000009.1"/>
</dbReference>
<dbReference type="PIRSF" id="PIRSF016184">
    <property type="entry name" value="PhzC_PhzF"/>
    <property type="match status" value="1"/>
</dbReference>
<dbReference type="InterPro" id="IPR003719">
    <property type="entry name" value="Phenazine_PhzF-like"/>
</dbReference>
<dbReference type="EMBL" id="BAAARE010000009">
    <property type="protein sequence ID" value="GAA2484580.1"/>
    <property type="molecule type" value="Genomic_DNA"/>
</dbReference>
<keyword evidence="2" id="KW-1185">Reference proteome</keyword>
<reference evidence="2" key="1">
    <citation type="journal article" date="2019" name="Int. J. Syst. Evol. Microbiol.">
        <title>The Global Catalogue of Microorganisms (GCM) 10K type strain sequencing project: providing services to taxonomists for standard genome sequencing and annotation.</title>
        <authorList>
            <consortium name="The Broad Institute Genomics Platform"/>
            <consortium name="The Broad Institute Genome Sequencing Center for Infectious Disease"/>
            <person name="Wu L."/>
            <person name="Ma J."/>
        </authorList>
    </citation>
    <scope>NUCLEOTIDE SEQUENCE [LARGE SCALE GENOMIC DNA]</scope>
    <source>
        <strain evidence="2">JCM 16259</strain>
    </source>
</reference>
<protein>
    <submittedName>
        <fullName evidence="1">PhzF family phenazine biosynthesis protein</fullName>
    </submittedName>
</protein>
<organism evidence="1 2">
    <name type="scientific">Terrabacter carboxydivorans</name>
    <dbReference type="NCBI Taxonomy" id="619730"/>
    <lineage>
        <taxon>Bacteria</taxon>
        <taxon>Bacillati</taxon>
        <taxon>Actinomycetota</taxon>
        <taxon>Actinomycetes</taxon>
        <taxon>Micrococcales</taxon>
        <taxon>Intrasporangiaceae</taxon>
        <taxon>Terrabacter</taxon>
    </lineage>
</organism>
<dbReference type="PANTHER" id="PTHR13774:SF32">
    <property type="entry name" value="ANTISENSE-ENHANCING SEQUENCE 1"/>
    <property type="match status" value="1"/>
</dbReference>
<gene>
    <name evidence="1" type="ORF">GCM10009858_23050</name>
</gene>
<dbReference type="PANTHER" id="PTHR13774">
    <property type="entry name" value="PHENAZINE BIOSYNTHESIS PROTEIN"/>
    <property type="match status" value="1"/>
</dbReference>
<evidence type="ECO:0000313" key="2">
    <source>
        <dbReference type="Proteomes" id="UP001500730"/>
    </source>
</evidence>